<accession>A0A1G8UNT5</accession>
<dbReference type="EMBL" id="FNEJ01000046">
    <property type="protein sequence ID" value="SDJ55389.1"/>
    <property type="molecule type" value="Genomic_DNA"/>
</dbReference>
<proteinExistence type="predicted"/>
<dbReference type="CDD" id="cd00229">
    <property type="entry name" value="SGNH_hydrolase"/>
    <property type="match status" value="1"/>
</dbReference>
<sequence>MPDNGVRTIDLTNLASAEDLLVHQGGTLGVLPRETLALLLAASGALADRLAELDRATSYASILRPSWTALASLAPEAIGQQAEVSPEDTGSHTDPQTSETVNNAGRYTAFGTSAGQWTWVDGGGLGSKLSISNYLGEFSGPFASTVRFNIGAAGQAAMEAALADKADADAVAAALEDKADATAVTAALAEKAEVTAVDRLSRNALEVSPNLFDAQDPDFAEGYFINSSDGELQASADYDATGFIPVTAGQVYYLPVRRWIAWYDAAYNFISGSNPSSGAGTVTAPSTAAFGRFSIPNAVGFTAANFYVVQGTTPLFPYQAYGYVVVGDRVTGIGTDALKNDAVTPAKTSFLVPSRNLFDKAAATLDTFMGANGVATSGSTYALSDYIEVEPGETYHGFGTTLGMRFVAAFDESQTVLPEYGSNSAVTTITAPESGVVRYYRVTCFKSQINQFQFEVGTEGTDYQDYGYLLDPAIRVTAEPSTWAGAVTYSFGDSITAQGAWQPAVAAHFGLDHTAYGVGGRRVSGASGMCQDAAIEAMPTGADLILVLGGTNDWAGSVALGAVDSSDTATFNGAYNVMCQKLTTRFPAARIVLLTTPYGELPGRLTDGSGWTSASVNLQGVTTREYAEAVREMGKRWGMPVVDLSQCGWNTVNLDDFMVDDGGDLHPNAAGGARMAAIIRGVLRGLEPLEPF</sequence>
<dbReference type="GO" id="GO:0016788">
    <property type="term" value="F:hydrolase activity, acting on ester bonds"/>
    <property type="evidence" value="ECO:0007669"/>
    <property type="project" value="UniProtKB-ARBA"/>
</dbReference>
<name>A0A1G8UNT5_9RHOB</name>
<protein>
    <submittedName>
        <fullName evidence="3">Lysophospholipase L1</fullName>
    </submittedName>
</protein>
<evidence type="ECO:0000313" key="3">
    <source>
        <dbReference type="EMBL" id="SDJ55389.1"/>
    </source>
</evidence>
<evidence type="ECO:0000256" key="1">
    <source>
        <dbReference type="SAM" id="MobiDB-lite"/>
    </source>
</evidence>
<feature type="domain" description="SGNH hydrolase-type esterase" evidence="2">
    <location>
        <begin position="491"/>
        <end position="671"/>
    </location>
</feature>
<dbReference type="Proteomes" id="UP000199093">
    <property type="component" value="Unassembled WGS sequence"/>
</dbReference>
<organism evidence="3 4">
    <name type="scientific">Salipiger marinus</name>
    <dbReference type="NCBI Taxonomy" id="555512"/>
    <lineage>
        <taxon>Bacteria</taxon>
        <taxon>Pseudomonadati</taxon>
        <taxon>Pseudomonadota</taxon>
        <taxon>Alphaproteobacteria</taxon>
        <taxon>Rhodobacterales</taxon>
        <taxon>Roseobacteraceae</taxon>
        <taxon>Salipiger</taxon>
    </lineage>
</organism>
<feature type="compositionally biased region" description="Polar residues" evidence="1">
    <location>
        <begin position="92"/>
        <end position="101"/>
    </location>
</feature>
<dbReference type="OrthoDB" id="2060945at2"/>
<dbReference type="AlphaFoldDB" id="A0A1G8UNT5"/>
<dbReference type="InterPro" id="IPR013830">
    <property type="entry name" value="SGNH_hydro"/>
</dbReference>
<dbReference type="InterPro" id="IPR036514">
    <property type="entry name" value="SGNH_hydro_sf"/>
</dbReference>
<dbReference type="Pfam" id="PF13472">
    <property type="entry name" value="Lipase_GDSL_2"/>
    <property type="match status" value="1"/>
</dbReference>
<dbReference type="SUPFAM" id="SSF52266">
    <property type="entry name" value="SGNH hydrolase"/>
    <property type="match status" value="1"/>
</dbReference>
<gene>
    <name evidence="3" type="ORF">SAMN04487993_10461</name>
</gene>
<feature type="region of interest" description="Disordered" evidence="1">
    <location>
        <begin position="81"/>
        <end position="101"/>
    </location>
</feature>
<dbReference type="Gene3D" id="3.40.50.1110">
    <property type="entry name" value="SGNH hydrolase"/>
    <property type="match status" value="1"/>
</dbReference>
<evidence type="ECO:0000259" key="2">
    <source>
        <dbReference type="Pfam" id="PF13472"/>
    </source>
</evidence>
<dbReference type="STRING" id="555512.SAMN04487993_10461"/>
<dbReference type="RefSeq" id="WP_089852402.1">
    <property type="nucleotide sequence ID" value="NZ_FNEJ01000046.1"/>
</dbReference>
<keyword evidence="4" id="KW-1185">Reference proteome</keyword>
<reference evidence="3 4" key="1">
    <citation type="submission" date="2016-10" db="EMBL/GenBank/DDBJ databases">
        <authorList>
            <person name="de Groot N.N."/>
        </authorList>
    </citation>
    <scope>NUCLEOTIDE SEQUENCE [LARGE SCALE GENOMIC DNA]</scope>
    <source>
        <strain evidence="3 4">DSM 26424</strain>
    </source>
</reference>
<evidence type="ECO:0000313" key="4">
    <source>
        <dbReference type="Proteomes" id="UP000199093"/>
    </source>
</evidence>